<dbReference type="EMBL" id="RBNJ01005142">
    <property type="protein sequence ID" value="RUS29459.1"/>
    <property type="molecule type" value="Genomic_DNA"/>
</dbReference>
<dbReference type="PANTHER" id="PTHR43762:SF1">
    <property type="entry name" value="D-ARABINONO-1,4-LACTONE OXIDASE"/>
    <property type="match status" value="1"/>
</dbReference>
<keyword evidence="8" id="KW-1185">Reference proteome</keyword>
<dbReference type="UniPathway" id="UPA00771">
    <property type="reaction ID" value="UER00766"/>
</dbReference>
<proteinExistence type="predicted"/>
<evidence type="ECO:0000313" key="7">
    <source>
        <dbReference type="EMBL" id="RUS29459.1"/>
    </source>
</evidence>
<dbReference type="Gene3D" id="3.30.465.10">
    <property type="match status" value="1"/>
</dbReference>
<dbReference type="InterPro" id="IPR006094">
    <property type="entry name" value="Oxid_FAD_bind_N"/>
</dbReference>
<evidence type="ECO:0000256" key="5">
    <source>
        <dbReference type="SAM" id="SignalP"/>
    </source>
</evidence>
<dbReference type="InterPro" id="IPR010031">
    <property type="entry name" value="FAD_lactone_oxidase-like"/>
</dbReference>
<dbReference type="AlphaFoldDB" id="A0A433QI68"/>
<dbReference type="InterPro" id="IPR036318">
    <property type="entry name" value="FAD-bd_PCMH-like_sf"/>
</dbReference>
<keyword evidence="3" id="KW-0560">Oxidoreductase</keyword>
<dbReference type="GO" id="GO:0003885">
    <property type="term" value="F:D-arabinono-1,4-lactone oxidase activity"/>
    <property type="evidence" value="ECO:0007669"/>
    <property type="project" value="UniProtKB-EC"/>
</dbReference>
<evidence type="ECO:0000313" key="8">
    <source>
        <dbReference type="Proteomes" id="UP000274822"/>
    </source>
</evidence>
<name>A0A433QI68_9FUNG</name>
<dbReference type="EC" id="1.1.3.37" evidence="2"/>
<dbReference type="Pfam" id="PF01565">
    <property type="entry name" value="FAD_binding_4"/>
    <property type="match status" value="1"/>
</dbReference>
<feature type="domain" description="FAD-binding PCMH-type" evidence="6">
    <location>
        <begin position="43"/>
        <end position="211"/>
    </location>
</feature>
<feature type="signal peptide" evidence="5">
    <location>
        <begin position="1"/>
        <end position="23"/>
    </location>
</feature>
<gene>
    <name evidence="7" type="ORF">BC938DRAFT_480640</name>
</gene>
<dbReference type="GO" id="GO:0016020">
    <property type="term" value="C:membrane"/>
    <property type="evidence" value="ECO:0007669"/>
    <property type="project" value="InterPro"/>
</dbReference>
<comment type="pathway">
    <text evidence="1">Cofactor biosynthesis; D-erythroascorbate biosynthesis; dehydro-D-arabinono-1,4-lactone from D-arabinose: step 2/2.</text>
</comment>
<dbReference type="Proteomes" id="UP000274822">
    <property type="component" value="Unassembled WGS sequence"/>
</dbReference>
<feature type="chain" id="PRO_5019184935" description="D-arabinono-1,4-lactone oxidase" evidence="5">
    <location>
        <begin position="24"/>
        <end position="610"/>
    </location>
</feature>
<dbReference type="InterPro" id="IPR007173">
    <property type="entry name" value="ALO_C"/>
</dbReference>
<dbReference type="Pfam" id="PF04030">
    <property type="entry name" value="ALO"/>
    <property type="match status" value="1"/>
</dbReference>
<sequence length="610" mass="67453">MARFKLSLLASLFSLALIGVVAATPQHYGMIRTFYYNATLSYTYCSPSSIRTPTTIHAVQKIVQEAHKFHLKVKAFGAHHSTTDIICPPPGSIAIDSTHLNWININKKVKTVKVGAGALEQNVIDALEAQGFSFVQTTYYGGITMGGATGTGAHGSSFKHASTFSEMLVGMTIVTGTGEVLTIKGRDLDDFRVHLGFLGVVVELEFSVVPLYKVLVTAYPIDDAILYTPAFLQMAEVTDSLIVNWIPRMKKLAIVNRTYVPVGTPGNGTATGGGASVSSVEQRVQETQIFDYFEVTRNQTAMCAVEEGYFYSVFSDVTSQGFPPAFLNDTGNFANPVVGFPRNILVSTCKAPNCSFLAPSPVSLIVDISRNSQFSNTHVFQANPLYYLTLHLTLSIQLLTKELAFAIPARNLQLFLAIFDEIYKKYPSCIPLSGVLFRFAPPSRGLVAIEQDEPTVHFELLIHLVESNHDIASMQLEFFQALSKALYANKKLEARPHWGKNSHEEFQYANLHAVFAPTHHKRVLVDIDLHSRHHVKPCSRIAHPLDRFACIAKHYDPKGIFHNDFFARTFEGKKLKPYPRCALNMDCYCISDIHCGLGQNCVAGLCHFSS</sequence>
<evidence type="ECO:0000256" key="1">
    <source>
        <dbReference type="ARBA" id="ARBA00005083"/>
    </source>
</evidence>
<accession>A0A433QI68</accession>
<keyword evidence="5" id="KW-0732">Signal</keyword>
<comment type="caution">
    <text evidence="7">The sequence shown here is derived from an EMBL/GenBank/DDBJ whole genome shotgun (WGS) entry which is preliminary data.</text>
</comment>
<reference evidence="7 8" key="1">
    <citation type="journal article" date="2018" name="New Phytol.">
        <title>Phylogenomics of Endogonaceae and evolution of mycorrhizas within Mucoromycota.</title>
        <authorList>
            <person name="Chang Y."/>
            <person name="Desiro A."/>
            <person name="Na H."/>
            <person name="Sandor L."/>
            <person name="Lipzen A."/>
            <person name="Clum A."/>
            <person name="Barry K."/>
            <person name="Grigoriev I.V."/>
            <person name="Martin F.M."/>
            <person name="Stajich J.E."/>
            <person name="Smith M.E."/>
            <person name="Bonito G."/>
            <person name="Spatafora J.W."/>
        </authorList>
    </citation>
    <scope>NUCLEOTIDE SEQUENCE [LARGE SCALE GENOMIC DNA]</scope>
    <source>
        <strain evidence="7 8">AD002</strain>
    </source>
</reference>
<dbReference type="SUPFAM" id="SSF56176">
    <property type="entry name" value="FAD-binding/transporter-associated domain-like"/>
    <property type="match status" value="1"/>
</dbReference>
<dbReference type="Gene3D" id="3.30.43.10">
    <property type="entry name" value="Uridine Diphospho-n-acetylenolpyruvylglucosamine Reductase, domain 2"/>
    <property type="match status" value="1"/>
</dbReference>
<protein>
    <recommendedName>
        <fullName evidence="2">D-arabinono-1,4-lactone oxidase</fullName>
        <ecNumber evidence="2">1.1.3.37</ecNumber>
    </recommendedName>
    <alternativeName>
        <fullName evidence="4">L-galactono-gamma-lactone oxidase</fullName>
    </alternativeName>
</protein>
<evidence type="ECO:0000256" key="3">
    <source>
        <dbReference type="ARBA" id="ARBA00023002"/>
    </source>
</evidence>
<dbReference type="GO" id="GO:0071949">
    <property type="term" value="F:FAD binding"/>
    <property type="evidence" value="ECO:0007669"/>
    <property type="project" value="InterPro"/>
</dbReference>
<dbReference type="InterPro" id="IPR016167">
    <property type="entry name" value="FAD-bd_PCMH_sub1"/>
</dbReference>
<evidence type="ECO:0000256" key="4">
    <source>
        <dbReference type="ARBA" id="ARBA00033418"/>
    </source>
</evidence>
<dbReference type="InterPro" id="IPR016166">
    <property type="entry name" value="FAD-bd_PCMH"/>
</dbReference>
<dbReference type="PANTHER" id="PTHR43762">
    <property type="entry name" value="L-GULONOLACTONE OXIDASE"/>
    <property type="match status" value="1"/>
</dbReference>
<dbReference type="InterPro" id="IPR016169">
    <property type="entry name" value="FAD-bd_PCMH_sub2"/>
</dbReference>
<evidence type="ECO:0000259" key="6">
    <source>
        <dbReference type="PROSITE" id="PS51387"/>
    </source>
</evidence>
<evidence type="ECO:0000256" key="2">
    <source>
        <dbReference type="ARBA" id="ARBA00013136"/>
    </source>
</evidence>
<dbReference type="PROSITE" id="PS51387">
    <property type="entry name" value="FAD_PCMH"/>
    <property type="match status" value="1"/>
</dbReference>
<organism evidence="7 8">
    <name type="scientific">Jimgerdemannia flammicorona</name>
    <dbReference type="NCBI Taxonomy" id="994334"/>
    <lineage>
        <taxon>Eukaryota</taxon>
        <taxon>Fungi</taxon>
        <taxon>Fungi incertae sedis</taxon>
        <taxon>Mucoromycota</taxon>
        <taxon>Mucoromycotina</taxon>
        <taxon>Endogonomycetes</taxon>
        <taxon>Endogonales</taxon>
        <taxon>Endogonaceae</taxon>
        <taxon>Jimgerdemannia</taxon>
    </lineage>
</organism>